<reference evidence="2 3" key="1">
    <citation type="submission" date="2024-02" db="EMBL/GenBank/DDBJ databases">
        <authorList>
            <person name="Vignale AGUSTIN F."/>
            <person name="Sosa J E."/>
            <person name="Modenutti C."/>
        </authorList>
    </citation>
    <scope>NUCLEOTIDE SEQUENCE [LARGE SCALE GENOMIC DNA]</scope>
</reference>
<feature type="compositionally biased region" description="Gly residues" evidence="1">
    <location>
        <begin position="77"/>
        <end position="92"/>
    </location>
</feature>
<dbReference type="AlphaFoldDB" id="A0ABC8U082"/>
<dbReference type="EMBL" id="CAUOFW020006391">
    <property type="protein sequence ID" value="CAK9174508.1"/>
    <property type="molecule type" value="Genomic_DNA"/>
</dbReference>
<comment type="caution">
    <text evidence="2">The sequence shown here is derived from an EMBL/GenBank/DDBJ whole genome shotgun (WGS) entry which is preliminary data.</text>
</comment>
<evidence type="ECO:0000313" key="3">
    <source>
        <dbReference type="Proteomes" id="UP001642360"/>
    </source>
</evidence>
<gene>
    <name evidence="2" type="ORF">ILEXP_LOCUS44262</name>
</gene>
<evidence type="ECO:0000313" key="2">
    <source>
        <dbReference type="EMBL" id="CAK9174508.1"/>
    </source>
</evidence>
<keyword evidence="3" id="KW-1185">Reference proteome</keyword>
<sequence>MALSSSMRFFSSASFGLIFPFSSDNHQLLIFEYWRHQDRQNQKEGFLYSLFFFPLRLPSSLVAQQQGDSSLAPGQSLGQGGPSLVPGQGGPNGSVISSGTITSVGGCSEAQGPLTLPHEPWIITQLGQVH</sequence>
<accession>A0ABC8U082</accession>
<proteinExistence type="predicted"/>
<feature type="region of interest" description="Disordered" evidence="1">
    <location>
        <begin position="66"/>
        <end position="96"/>
    </location>
</feature>
<name>A0ABC8U082_9AQUA</name>
<dbReference type="Proteomes" id="UP001642360">
    <property type="component" value="Unassembled WGS sequence"/>
</dbReference>
<evidence type="ECO:0000256" key="1">
    <source>
        <dbReference type="SAM" id="MobiDB-lite"/>
    </source>
</evidence>
<organism evidence="2 3">
    <name type="scientific">Ilex paraguariensis</name>
    <name type="common">yerba mate</name>
    <dbReference type="NCBI Taxonomy" id="185542"/>
    <lineage>
        <taxon>Eukaryota</taxon>
        <taxon>Viridiplantae</taxon>
        <taxon>Streptophyta</taxon>
        <taxon>Embryophyta</taxon>
        <taxon>Tracheophyta</taxon>
        <taxon>Spermatophyta</taxon>
        <taxon>Magnoliopsida</taxon>
        <taxon>eudicotyledons</taxon>
        <taxon>Gunneridae</taxon>
        <taxon>Pentapetalae</taxon>
        <taxon>asterids</taxon>
        <taxon>campanulids</taxon>
        <taxon>Aquifoliales</taxon>
        <taxon>Aquifoliaceae</taxon>
        <taxon>Ilex</taxon>
    </lineage>
</organism>
<protein>
    <submittedName>
        <fullName evidence="2">Uncharacterized protein</fullName>
    </submittedName>
</protein>